<accession>A0A6M0RI88</accession>
<dbReference type="SUPFAM" id="SSF69635">
    <property type="entry name" value="Type III secretory system chaperone-like"/>
    <property type="match status" value="1"/>
</dbReference>
<reference evidence="1 2" key="1">
    <citation type="journal article" date="2020" name="Microb. Ecol.">
        <title>Ecogenomics of the Marine Benthic Filamentous Cyanobacterium Adonisia.</title>
        <authorList>
            <person name="Walter J.M."/>
            <person name="Coutinho F.H."/>
            <person name="Leomil L."/>
            <person name="Hargreaves P.I."/>
            <person name="Campeao M.E."/>
            <person name="Vieira V.V."/>
            <person name="Silva B.S."/>
            <person name="Fistarol G.O."/>
            <person name="Salomon P.S."/>
            <person name="Sawabe T."/>
            <person name="Mino S."/>
            <person name="Hosokawa M."/>
            <person name="Miyashita H."/>
            <person name="Maruyama F."/>
            <person name="van Verk M.C."/>
            <person name="Dutilh B.E."/>
            <person name="Thompson C.C."/>
            <person name="Thompson F.L."/>
        </authorList>
    </citation>
    <scope>NUCLEOTIDE SEQUENCE [LARGE SCALE GENOMIC DNA]</scope>
    <source>
        <strain evidence="1 2">CCMR0081</strain>
    </source>
</reference>
<evidence type="ECO:0000313" key="1">
    <source>
        <dbReference type="EMBL" id="NEZ55967.1"/>
    </source>
</evidence>
<organism evidence="1 2">
    <name type="scientific">Adonisia turfae CCMR0081</name>
    <dbReference type="NCBI Taxonomy" id="2292702"/>
    <lineage>
        <taxon>Bacteria</taxon>
        <taxon>Bacillati</taxon>
        <taxon>Cyanobacteriota</taxon>
        <taxon>Adonisia</taxon>
        <taxon>Adonisia turfae</taxon>
    </lineage>
</organism>
<dbReference type="AlphaFoldDB" id="A0A6M0RI88"/>
<dbReference type="Gene3D" id="3.30.1460.10">
    <property type="match status" value="1"/>
</dbReference>
<name>A0A6M0RI88_9CYAN</name>
<dbReference type="Proteomes" id="UP000481033">
    <property type="component" value="Unassembled WGS sequence"/>
</dbReference>
<proteinExistence type="predicted"/>
<gene>
    <name evidence="1" type="ORF">DXZ20_09840</name>
</gene>
<evidence type="ECO:0000313" key="2">
    <source>
        <dbReference type="Proteomes" id="UP000481033"/>
    </source>
</evidence>
<protein>
    <submittedName>
        <fullName evidence="1">Uncharacterized protein</fullName>
    </submittedName>
</protein>
<keyword evidence="2" id="KW-1185">Reference proteome</keyword>
<dbReference type="RefSeq" id="WP_163697860.1">
    <property type="nucleotide sequence ID" value="NZ_QXHD01000004.1"/>
</dbReference>
<sequence>MTPQDITHLLQTRFGDSASKMDTPDAWQVETPEMRLLVLFTNSQTWLRLLVPIVPIAEAQPFLGEILEANFEQTHMAHYASYDNNLWGIFRHKLATLEAETFMSAIDQLLAMKEAGVSPFFNTLIETRVRQIIHAAKLQGQSLENTMQLINRFYAEGIMGDMKDSDYGDRALAAWQRQLERLWSEVNPSESAKNE</sequence>
<dbReference type="EMBL" id="QXHD01000004">
    <property type="protein sequence ID" value="NEZ55967.1"/>
    <property type="molecule type" value="Genomic_DNA"/>
</dbReference>
<comment type="caution">
    <text evidence="1">The sequence shown here is derived from an EMBL/GenBank/DDBJ whole genome shotgun (WGS) entry which is preliminary data.</text>
</comment>